<dbReference type="Proteomes" id="UP000050794">
    <property type="component" value="Unassembled WGS sequence"/>
</dbReference>
<keyword evidence="2" id="KW-1185">Reference proteome</keyword>
<reference evidence="1 2" key="2">
    <citation type="submission" date="2018-11" db="EMBL/GenBank/DDBJ databases">
        <authorList>
            <consortium name="Pathogen Informatics"/>
        </authorList>
    </citation>
    <scope>NUCLEOTIDE SEQUENCE [LARGE SCALE GENOMIC DNA]</scope>
</reference>
<dbReference type="EMBL" id="UYWY01024887">
    <property type="protein sequence ID" value="VDM49193.1"/>
    <property type="molecule type" value="Genomic_DNA"/>
</dbReference>
<organism evidence="2 3">
    <name type="scientific">Toxocara canis</name>
    <name type="common">Canine roundworm</name>
    <dbReference type="NCBI Taxonomy" id="6265"/>
    <lineage>
        <taxon>Eukaryota</taxon>
        <taxon>Metazoa</taxon>
        <taxon>Ecdysozoa</taxon>
        <taxon>Nematoda</taxon>
        <taxon>Chromadorea</taxon>
        <taxon>Rhabditida</taxon>
        <taxon>Spirurina</taxon>
        <taxon>Ascaridomorpha</taxon>
        <taxon>Ascaridoidea</taxon>
        <taxon>Toxocaridae</taxon>
        <taxon>Toxocara</taxon>
    </lineage>
</organism>
<name>A0A183VAV2_TOXCA</name>
<accession>A0A183VAV2</accession>
<reference evidence="3" key="1">
    <citation type="submission" date="2016-06" db="UniProtKB">
        <authorList>
            <consortium name="WormBaseParasite"/>
        </authorList>
    </citation>
    <scope>IDENTIFICATION</scope>
</reference>
<evidence type="ECO:0000313" key="2">
    <source>
        <dbReference type="Proteomes" id="UP000050794"/>
    </source>
</evidence>
<protein>
    <submittedName>
        <fullName evidence="1 3">Uncharacterized protein</fullName>
    </submittedName>
</protein>
<evidence type="ECO:0000313" key="1">
    <source>
        <dbReference type="EMBL" id="VDM49193.1"/>
    </source>
</evidence>
<dbReference type="AlphaFoldDB" id="A0A183VAV2"/>
<dbReference type="WBParaSite" id="TCNE_0001787301-mRNA-1">
    <property type="protein sequence ID" value="TCNE_0001787301-mRNA-1"/>
    <property type="gene ID" value="TCNE_0001787301"/>
</dbReference>
<evidence type="ECO:0000313" key="3">
    <source>
        <dbReference type="WBParaSite" id="TCNE_0001787301-mRNA-1"/>
    </source>
</evidence>
<gene>
    <name evidence="1" type="ORF">TCNE_LOCUS17872</name>
</gene>
<sequence>MQLEELVKGGMQLEELVKGGMQLPLKPNQKVWRGKVREVKGRRKRLGELREQDGTEGNWRNCFWWRFPMVAHLEYERGRRSFAMGTLSSSDL</sequence>
<proteinExistence type="predicted"/>